<gene>
    <name evidence="6" type="ORF">AB0C36_09530</name>
</gene>
<accession>A0ABV3DDA5</accession>
<reference evidence="6 7" key="1">
    <citation type="submission" date="2024-06" db="EMBL/GenBank/DDBJ databases">
        <title>The Natural Products Discovery Center: Release of the First 8490 Sequenced Strains for Exploring Actinobacteria Biosynthetic Diversity.</title>
        <authorList>
            <person name="Kalkreuter E."/>
            <person name="Kautsar S.A."/>
            <person name="Yang D."/>
            <person name="Bader C.D."/>
            <person name="Teijaro C.N."/>
            <person name="Fluegel L."/>
            <person name="Davis C.M."/>
            <person name="Simpson J.R."/>
            <person name="Lauterbach L."/>
            <person name="Steele A.D."/>
            <person name="Gui C."/>
            <person name="Meng S."/>
            <person name="Li G."/>
            <person name="Viehrig K."/>
            <person name="Ye F."/>
            <person name="Su P."/>
            <person name="Kiefer A.F."/>
            <person name="Nichols A."/>
            <person name="Cepeda A.J."/>
            <person name="Yan W."/>
            <person name="Fan B."/>
            <person name="Jiang Y."/>
            <person name="Adhikari A."/>
            <person name="Zheng C.-J."/>
            <person name="Schuster L."/>
            <person name="Cowan T.M."/>
            <person name="Smanski M.J."/>
            <person name="Chevrette M.G."/>
            <person name="De Carvalho L.P.S."/>
            <person name="Shen B."/>
        </authorList>
    </citation>
    <scope>NUCLEOTIDE SEQUENCE [LARGE SCALE GENOMIC DNA]</scope>
    <source>
        <strain evidence="6 7">NPDC048946</strain>
    </source>
</reference>
<dbReference type="InterPro" id="IPR009057">
    <property type="entry name" value="Homeodomain-like_sf"/>
</dbReference>
<proteinExistence type="predicted"/>
<dbReference type="InterPro" id="IPR011075">
    <property type="entry name" value="TetR_C"/>
</dbReference>
<keyword evidence="2 4" id="KW-0238">DNA-binding</keyword>
<dbReference type="InterPro" id="IPR001647">
    <property type="entry name" value="HTH_TetR"/>
</dbReference>
<dbReference type="InterPro" id="IPR050109">
    <property type="entry name" value="HTH-type_TetR-like_transc_reg"/>
</dbReference>
<dbReference type="Pfam" id="PF16859">
    <property type="entry name" value="TetR_C_11"/>
    <property type="match status" value="1"/>
</dbReference>
<dbReference type="Proteomes" id="UP001551482">
    <property type="component" value="Unassembled WGS sequence"/>
</dbReference>
<evidence type="ECO:0000256" key="3">
    <source>
        <dbReference type="ARBA" id="ARBA00023163"/>
    </source>
</evidence>
<dbReference type="EMBL" id="JBEZFP010000017">
    <property type="protein sequence ID" value="MEU8133736.1"/>
    <property type="molecule type" value="Genomic_DNA"/>
</dbReference>
<dbReference type="PANTHER" id="PTHR30055:SF148">
    <property type="entry name" value="TETR-FAMILY TRANSCRIPTIONAL REGULATOR"/>
    <property type="match status" value="1"/>
</dbReference>
<evidence type="ECO:0000256" key="1">
    <source>
        <dbReference type="ARBA" id="ARBA00023015"/>
    </source>
</evidence>
<organism evidence="6 7">
    <name type="scientific">Streptodolium elevatio</name>
    <dbReference type="NCBI Taxonomy" id="3157996"/>
    <lineage>
        <taxon>Bacteria</taxon>
        <taxon>Bacillati</taxon>
        <taxon>Actinomycetota</taxon>
        <taxon>Actinomycetes</taxon>
        <taxon>Kitasatosporales</taxon>
        <taxon>Streptomycetaceae</taxon>
        <taxon>Streptodolium</taxon>
    </lineage>
</organism>
<evidence type="ECO:0000313" key="7">
    <source>
        <dbReference type="Proteomes" id="UP001551482"/>
    </source>
</evidence>
<keyword evidence="1" id="KW-0805">Transcription regulation</keyword>
<evidence type="ECO:0000256" key="4">
    <source>
        <dbReference type="PROSITE-ProRule" id="PRU00335"/>
    </source>
</evidence>
<protein>
    <submittedName>
        <fullName evidence="6">TetR/AcrR family transcriptional regulator</fullName>
    </submittedName>
</protein>
<evidence type="ECO:0000259" key="5">
    <source>
        <dbReference type="PROSITE" id="PS50977"/>
    </source>
</evidence>
<sequence>MSESANNPGAQRPGGRTARNREAVLDAVFAELGETGYAGLTMENVARRAGVHVTTVYRRWRTVEGLVVDLLTRLGTTELPFPDAGSLADDLRDFARSIVTLYVENATIRALIETVVAAATKNPRASDALHAFFADRNRRAAVIVEHAVGRGELPSTTDGVELIAALAAPIYYRMLVSRRPIDIPLADRAANATYIAALSGAFDGGA</sequence>
<name>A0ABV3DDA5_9ACTN</name>
<dbReference type="SUPFAM" id="SSF48498">
    <property type="entry name" value="Tetracyclin repressor-like, C-terminal domain"/>
    <property type="match status" value="1"/>
</dbReference>
<evidence type="ECO:0000256" key="2">
    <source>
        <dbReference type="ARBA" id="ARBA00023125"/>
    </source>
</evidence>
<dbReference type="RefSeq" id="WP_358351728.1">
    <property type="nucleotide sequence ID" value="NZ_JBEZFP010000017.1"/>
</dbReference>
<feature type="domain" description="HTH tetR-type" evidence="5">
    <location>
        <begin position="18"/>
        <end position="78"/>
    </location>
</feature>
<comment type="caution">
    <text evidence="6">The sequence shown here is derived from an EMBL/GenBank/DDBJ whole genome shotgun (WGS) entry which is preliminary data.</text>
</comment>
<dbReference type="PANTHER" id="PTHR30055">
    <property type="entry name" value="HTH-TYPE TRANSCRIPTIONAL REGULATOR RUTR"/>
    <property type="match status" value="1"/>
</dbReference>
<dbReference type="InterPro" id="IPR036271">
    <property type="entry name" value="Tet_transcr_reg_TetR-rel_C_sf"/>
</dbReference>
<dbReference type="Gene3D" id="1.10.10.60">
    <property type="entry name" value="Homeodomain-like"/>
    <property type="match status" value="1"/>
</dbReference>
<feature type="DNA-binding region" description="H-T-H motif" evidence="4">
    <location>
        <begin position="41"/>
        <end position="60"/>
    </location>
</feature>
<dbReference type="SUPFAM" id="SSF46689">
    <property type="entry name" value="Homeodomain-like"/>
    <property type="match status" value="1"/>
</dbReference>
<evidence type="ECO:0000313" key="6">
    <source>
        <dbReference type="EMBL" id="MEU8133736.1"/>
    </source>
</evidence>
<dbReference type="PROSITE" id="PS50977">
    <property type="entry name" value="HTH_TETR_2"/>
    <property type="match status" value="1"/>
</dbReference>
<dbReference type="Gene3D" id="1.10.357.10">
    <property type="entry name" value="Tetracycline Repressor, domain 2"/>
    <property type="match status" value="1"/>
</dbReference>
<keyword evidence="7" id="KW-1185">Reference proteome</keyword>
<dbReference type="Pfam" id="PF00440">
    <property type="entry name" value="TetR_N"/>
    <property type="match status" value="1"/>
</dbReference>
<keyword evidence="3" id="KW-0804">Transcription</keyword>